<sequence length="119" mass="13288">MLCLLTAVLLGVSAFLRGDSVEQPNSQRGKEGQENILVCTYSSSSSYPCLYWYRQYPNSPLQFILRRPGTSAACTRKQAEGFDRFDAVVDTSSTRMTITSLELSDMAMYYCAVTDFHTG</sequence>
<feature type="domain" description="Ig-like" evidence="7">
    <location>
        <begin position="18"/>
        <end position="119"/>
    </location>
</feature>
<evidence type="ECO:0000259" key="7">
    <source>
        <dbReference type="PROSITE" id="PS50835"/>
    </source>
</evidence>
<accession>A0A6I8PM56</accession>
<dbReference type="InterPro" id="IPR013106">
    <property type="entry name" value="Ig_V-set"/>
</dbReference>
<evidence type="ECO:0000256" key="5">
    <source>
        <dbReference type="ARBA" id="ARBA00043266"/>
    </source>
</evidence>
<evidence type="ECO:0000256" key="1">
    <source>
        <dbReference type="ARBA" id="ARBA00022729"/>
    </source>
</evidence>
<evidence type="ECO:0000256" key="3">
    <source>
        <dbReference type="ARBA" id="ARBA00023170"/>
    </source>
</evidence>
<proteinExistence type="predicted"/>
<feature type="signal peptide" evidence="6">
    <location>
        <begin position="1"/>
        <end position="18"/>
    </location>
</feature>
<dbReference type="Gene3D" id="2.60.40.10">
    <property type="entry name" value="Immunoglobulins"/>
    <property type="match status" value="1"/>
</dbReference>
<feature type="chain" id="PRO_5031510249" description="Ig-like domain-containing protein" evidence="6">
    <location>
        <begin position="19"/>
        <end position="119"/>
    </location>
</feature>
<dbReference type="InterPro" id="IPR007110">
    <property type="entry name" value="Ig-like_dom"/>
</dbReference>
<organism evidence="8">
    <name type="scientific">Xenopus tropicalis</name>
    <name type="common">Western clawed frog</name>
    <name type="synonym">Silurana tropicalis</name>
    <dbReference type="NCBI Taxonomy" id="8364"/>
    <lineage>
        <taxon>Eukaryota</taxon>
        <taxon>Metazoa</taxon>
        <taxon>Chordata</taxon>
        <taxon>Craniata</taxon>
        <taxon>Vertebrata</taxon>
        <taxon>Euteleostomi</taxon>
        <taxon>Amphibia</taxon>
        <taxon>Batrachia</taxon>
        <taxon>Anura</taxon>
        <taxon>Pipoidea</taxon>
        <taxon>Pipidae</taxon>
        <taxon>Xenopodinae</taxon>
        <taxon>Xenopus</taxon>
        <taxon>Silurana</taxon>
    </lineage>
</organism>
<evidence type="ECO:0000256" key="6">
    <source>
        <dbReference type="SAM" id="SignalP"/>
    </source>
</evidence>
<name>A0A6I8PM56_XENTR</name>
<keyword evidence="5" id="KW-0391">Immunity</keyword>
<dbReference type="SUPFAM" id="SSF48726">
    <property type="entry name" value="Immunoglobulin"/>
    <property type="match status" value="1"/>
</dbReference>
<dbReference type="GO" id="GO:0042101">
    <property type="term" value="C:T cell receptor complex"/>
    <property type="evidence" value="ECO:0007669"/>
    <property type="project" value="UniProtKB-KW"/>
</dbReference>
<dbReference type="SMART" id="SM00406">
    <property type="entry name" value="IGv"/>
    <property type="match status" value="1"/>
</dbReference>
<dbReference type="GO" id="GO:0002250">
    <property type="term" value="P:adaptive immune response"/>
    <property type="evidence" value="ECO:0007669"/>
    <property type="project" value="UniProtKB-KW"/>
</dbReference>
<dbReference type="PANTHER" id="PTHR19367">
    <property type="entry name" value="T-CELL RECEPTOR ALPHA CHAIN V REGION"/>
    <property type="match status" value="1"/>
</dbReference>
<dbReference type="PANTHER" id="PTHR19367:SF18">
    <property type="entry name" value="T CELL RECEPTOR ALPHA VARIABLE 16"/>
    <property type="match status" value="1"/>
</dbReference>
<dbReference type="Ensembl" id="ENSXETT00000055875">
    <property type="protein sequence ID" value="ENSXETP00000055875"/>
    <property type="gene ID" value="ENSXETG00000026487"/>
</dbReference>
<reference evidence="8" key="1">
    <citation type="journal article" date="2010" name="Science">
        <title>The genome of the Western clawed frog Xenopus tropicalis.</title>
        <authorList>
            <person name="Hellsten U."/>
            <person name="Harland R.M."/>
            <person name="Gilchrist M.J."/>
            <person name="Hendrix D."/>
            <person name="Jurka J."/>
            <person name="Kapitonov V."/>
            <person name="Ovcharenko I."/>
            <person name="Putnam N.H."/>
            <person name="Shu S."/>
            <person name="Taher L."/>
            <person name="Blitz I.L."/>
            <person name="Blumberg B."/>
            <person name="Dichmann D.S."/>
            <person name="Dubchak I."/>
            <person name="Amaya E."/>
            <person name="Detter J.C."/>
            <person name="Fletcher R."/>
            <person name="Gerhard D.S."/>
            <person name="Goodstein D."/>
            <person name="Graves T."/>
            <person name="Grigoriev I.V."/>
            <person name="Grimwood J."/>
            <person name="Kawashima T."/>
            <person name="Lindquist E."/>
            <person name="Lucas S.M."/>
            <person name="Mead P.E."/>
            <person name="Mitros T."/>
            <person name="Ogino H."/>
            <person name="Ohta Y."/>
            <person name="Poliakov A.V."/>
            <person name="Pollet N."/>
            <person name="Robert J."/>
            <person name="Salamov A."/>
            <person name="Sater A.K."/>
            <person name="Schmutz J."/>
            <person name="Terry A."/>
            <person name="Vize P.D."/>
            <person name="Warren W.C."/>
            <person name="Wells D."/>
            <person name="Wills A."/>
            <person name="Wilson R.K."/>
            <person name="Zimmerman L.B."/>
            <person name="Zorn A.M."/>
            <person name="Grainger R."/>
            <person name="Grammer T."/>
            <person name="Khokha M.K."/>
            <person name="Richardson P.M."/>
            <person name="Rokhsar D.S."/>
        </authorList>
    </citation>
    <scope>NUCLEOTIDE SEQUENCE [LARGE SCALE GENOMIC DNA]</scope>
    <source>
        <strain evidence="8">Nigerian</strain>
    </source>
</reference>
<dbReference type="InParanoid" id="A0A6I8PM56"/>
<dbReference type="PROSITE" id="PS50835">
    <property type="entry name" value="IG_LIKE"/>
    <property type="match status" value="1"/>
</dbReference>
<keyword evidence="5" id="KW-1279">T cell receptor</keyword>
<dbReference type="Bgee" id="ENSXETG00000026487">
    <property type="expression patterns" value="Expressed in neurula embryo"/>
</dbReference>
<keyword evidence="1 6" id="KW-0732">Signal</keyword>
<evidence type="ECO:0000256" key="2">
    <source>
        <dbReference type="ARBA" id="ARBA00023130"/>
    </source>
</evidence>
<evidence type="ECO:0000256" key="4">
    <source>
        <dbReference type="ARBA" id="ARBA00023319"/>
    </source>
</evidence>
<dbReference type="Pfam" id="PF07686">
    <property type="entry name" value="V-set"/>
    <property type="match status" value="1"/>
</dbReference>
<dbReference type="AlphaFoldDB" id="A0A6I8PM56"/>
<dbReference type="InterPro" id="IPR036179">
    <property type="entry name" value="Ig-like_dom_sf"/>
</dbReference>
<protein>
    <recommendedName>
        <fullName evidence="7">Ig-like domain-containing protein</fullName>
    </recommendedName>
</protein>
<dbReference type="InterPro" id="IPR051287">
    <property type="entry name" value="TCR_variable_region"/>
</dbReference>
<keyword evidence="3" id="KW-0675">Receptor</keyword>
<dbReference type="InterPro" id="IPR013783">
    <property type="entry name" value="Ig-like_fold"/>
</dbReference>
<evidence type="ECO:0000313" key="8">
    <source>
        <dbReference type="Ensembl" id="ENSXETP00000055875"/>
    </source>
</evidence>
<keyword evidence="2" id="KW-1064">Adaptive immunity</keyword>
<reference evidence="8" key="2">
    <citation type="submission" date="2020-05" db="UniProtKB">
        <authorList>
            <consortium name="Ensembl"/>
        </authorList>
    </citation>
    <scope>IDENTIFICATION</scope>
</reference>
<dbReference type="GeneTree" id="ENSGT01070000255600"/>
<keyword evidence="4" id="KW-0393">Immunoglobulin domain</keyword>